<accession>A0ABR4K7F6</accession>
<evidence type="ECO:0000256" key="1">
    <source>
        <dbReference type="ARBA" id="ARBA00022669"/>
    </source>
</evidence>
<evidence type="ECO:0000259" key="5">
    <source>
        <dbReference type="PROSITE" id="PS51782"/>
    </source>
</evidence>
<feature type="domain" description="LysM" evidence="5">
    <location>
        <begin position="354"/>
        <end position="400"/>
    </location>
</feature>
<dbReference type="Gene3D" id="3.10.350.10">
    <property type="entry name" value="LysM domain"/>
    <property type="match status" value="4"/>
</dbReference>
<dbReference type="RefSeq" id="XP_070898144.1">
    <property type="nucleotide sequence ID" value="XM_071048070.1"/>
</dbReference>
<feature type="domain" description="LysM" evidence="5">
    <location>
        <begin position="546"/>
        <end position="592"/>
    </location>
</feature>
<dbReference type="PANTHER" id="PTHR34997">
    <property type="entry name" value="AM15"/>
    <property type="match status" value="1"/>
</dbReference>
<feature type="region of interest" description="Disordered" evidence="3">
    <location>
        <begin position="604"/>
        <end position="635"/>
    </location>
</feature>
<keyword evidence="7" id="KW-1185">Reference proteome</keyword>
<dbReference type="InterPro" id="IPR018392">
    <property type="entry name" value="LysM"/>
</dbReference>
<gene>
    <name evidence="6" type="ORF">BJX68DRAFT_276308</name>
</gene>
<sequence>MAMGQYVFTVPFRSVLRFLVLGASTARAQLYLFNPEHPFQLSPECNSALTAEVDCGLLETGGTMYTRDADLTADILDQMCTEQCKASLKTYREAVDSACKDEEYDTAKNATVQGSSGVYMPIVLPDYYITNYNQRCLKDSNGEYCVLKLQEADSVDKCDECTLLTLREKLNNGYFSTDYLLEEFSNRTSSCGVSTIPPPTPSSVLISRPCDDGRKVAVQPGDTCDTFALAHNVSTYRLLIDNGLQSGCENFPTEGSLCVIGSCQTHNVSETDTCPGLASKYGITITQFITWNQVLNSRCTNIGTLVGHMACVSYPGNATSTKNPYATNPVEGTATTAVPAPTNLAPDVNTACGKYYRVKEGDYCQVIAMSNGIMLDDLYFLNPGIDKNCTNLWLDYNYCVRPVGNIETYPGYATVTGGPTTSRWMPTLPSTVIDWSDLPSGTLPPWTSLPTPSTAPLANGTRKDCKEYKDNTRGEIPCEWFMGFVSILNFADWNPSLDWWNCTLANNTRYCTLLGDAFIIDEDDLEPDYLDMPANAAPNSTYDCYDWYSTEEGDTCDSVLQSAGIALDAFYAWNPSVKSDCSNLWLETSYCVWGDGYDDTYYPYPEPTPTPTTTTSPTSSAGCPASTLAPPGPTQSGIPCTCTRYVLQEDGIYCADMATKYGISLETLYVLNPALNGDCSGLWPGYAYCIEAISK</sequence>
<dbReference type="InterPro" id="IPR052210">
    <property type="entry name" value="LysM1-like"/>
</dbReference>
<name>A0ABR4K7F6_9EURO</name>
<dbReference type="SMART" id="SM00257">
    <property type="entry name" value="LysM"/>
    <property type="match status" value="4"/>
</dbReference>
<feature type="compositionally biased region" description="Low complexity" evidence="3">
    <location>
        <begin position="611"/>
        <end position="620"/>
    </location>
</feature>
<reference evidence="6 7" key="1">
    <citation type="submission" date="2024-07" db="EMBL/GenBank/DDBJ databases">
        <title>Section-level genome sequencing and comparative genomics of Aspergillus sections Usti and Cavernicolus.</title>
        <authorList>
            <consortium name="Lawrence Berkeley National Laboratory"/>
            <person name="Nybo J.L."/>
            <person name="Vesth T.C."/>
            <person name="Theobald S."/>
            <person name="Frisvad J.C."/>
            <person name="Larsen T.O."/>
            <person name="Kjaerboelling I."/>
            <person name="Rothschild-Mancinelli K."/>
            <person name="Lyhne E.K."/>
            <person name="Kogle M.E."/>
            <person name="Barry K."/>
            <person name="Clum A."/>
            <person name="Na H."/>
            <person name="Ledsgaard L."/>
            <person name="Lin J."/>
            <person name="Lipzen A."/>
            <person name="Kuo A."/>
            <person name="Riley R."/>
            <person name="Mondo S."/>
            <person name="LaButti K."/>
            <person name="Haridas S."/>
            <person name="Pangalinan J."/>
            <person name="Salamov A.A."/>
            <person name="Simmons B.A."/>
            <person name="Magnuson J.K."/>
            <person name="Chen J."/>
            <person name="Drula E."/>
            <person name="Henrissat B."/>
            <person name="Wiebenga A."/>
            <person name="Lubbers R.J."/>
            <person name="Gomes A.C."/>
            <person name="Macurrencykelacurrency M.R."/>
            <person name="Stajich J."/>
            <person name="Grigoriev I.V."/>
            <person name="Mortensen U.H."/>
            <person name="De vries R.P."/>
            <person name="Baker S.E."/>
            <person name="Andersen M.R."/>
        </authorList>
    </citation>
    <scope>NUCLEOTIDE SEQUENCE [LARGE SCALE GENOMIC DNA]</scope>
    <source>
        <strain evidence="6 7">CBS 756.74</strain>
    </source>
</reference>
<evidence type="ECO:0000256" key="3">
    <source>
        <dbReference type="SAM" id="MobiDB-lite"/>
    </source>
</evidence>
<dbReference type="Pfam" id="PF01476">
    <property type="entry name" value="LysM"/>
    <property type="match status" value="3"/>
</dbReference>
<feature type="signal peptide" evidence="4">
    <location>
        <begin position="1"/>
        <end position="28"/>
    </location>
</feature>
<dbReference type="PANTHER" id="PTHR34997:SF1">
    <property type="entry name" value="PEPTIDOGLYCAN-BINDING LYSIN DOMAIN"/>
    <property type="match status" value="1"/>
</dbReference>
<comment type="caution">
    <text evidence="6">The sequence shown here is derived from an EMBL/GenBank/DDBJ whole genome shotgun (WGS) entry which is preliminary data.</text>
</comment>
<feature type="domain" description="LysM" evidence="5">
    <location>
        <begin position="643"/>
        <end position="690"/>
    </location>
</feature>
<dbReference type="InterPro" id="IPR036779">
    <property type="entry name" value="LysM_dom_sf"/>
</dbReference>
<dbReference type="EMBL" id="JBFXLR010000026">
    <property type="protein sequence ID" value="KAL2848236.1"/>
    <property type="molecule type" value="Genomic_DNA"/>
</dbReference>
<dbReference type="Proteomes" id="UP001610444">
    <property type="component" value="Unassembled WGS sequence"/>
</dbReference>
<evidence type="ECO:0000313" key="7">
    <source>
        <dbReference type="Proteomes" id="UP001610444"/>
    </source>
</evidence>
<keyword evidence="4" id="KW-0732">Signal</keyword>
<proteinExistence type="predicted"/>
<dbReference type="GeneID" id="98163234"/>
<evidence type="ECO:0000313" key="6">
    <source>
        <dbReference type="EMBL" id="KAL2848236.1"/>
    </source>
</evidence>
<feature type="domain" description="LysM" evidence="5">
    <location>
        <begin position="264"/>
        <end position="312"/>
    </location>
</feature>
<dbReference type="CDD" id="cd00118">
    <property type="entry name" value="LysM"/>
    <property type="match status" value="4"/>
</dbReference>
<evidence type="ECO:0000256" key="4">
    <source>
        <dbReference type="SAM" id="SignalP"/>
    </source>
</evidence>
<protein>
    <recommendedName>
        <fullName evidence="5">LysM domain-containing protein</fullName>
    </recommendedName>
</protein>
<keyword evidence="2" id="KW-0843">Virulence</keyword>
<dbReference type="SUPFAM" id="SSF54106">
    <property type="entry name" value="LysM domain"/>
    <property type="match status" value="3"/>
</dbReference>
<keyword evidence="1" id="KW-0147">Chitin-binding</keyword>
<evidence type="ECO:0000256" key="2">
    <source>
        <dbReference type="ARBA" id="ARBA00023026"/>
    </source>
</evidence>
<dbReference type="PROSITE" id="PS51782">
    <property type="entry name" value="LYSM"/>
    <property type="match status" value="5"/>
</dbReference>
<feature type="chain" id="PRO_5045163432" description="LysM domain-containing protein" evidence="4">
    <location>
        <begin position="29"/>
        <end position="695"/>
    </location>
</feature>
<feature type="domain" description="LysM" evidence="5">
    <location>
        <begin position="214"/>
        <end position="259"/>
    </location>
</feature>
<organism evidence="6 7">
    <name type="scientific">Aspergillus pseudodeflectus</name>
    <dbReference type="NCBI Taxonomy" id="176178"/>
    <lineage>
        <taxon>Eukaryota</taxon>
        <taxon>Fungi</taxon>
        <taxon>Dikarya</taxon>
        <taxon>Ascomycota</taxon>
        <taxon>Pezizomycotina</taxon>
        <taxon>Eurotiomycetes</taxon>
        <taxon>Eurotiomycetidae</taxon>
        <taxon>Eurotiales</taxon>
        <taxon>Aspergillaceae</taxon>
        <taxon>Aspergillus</taxon>
        <taxon>Aspergillus subgen. Nidulantes</taxon>
    </lineage>
</organism>